<sequence length="96" mass="10688">MRKRDASTSAKRKSAEKLTKGFRGIFFFLFGMSGIINILALTGAFYMLQIYDRALTSGSVSTLVAISVLALGLYCFQGDVRHHPLPNSCSRRRTPR</sequence>
<protein>
    <recommendedName>
        <fullName evidence="8">ABC transmembrane type-1 domain-containing protein</fullName>
    </recommendedName>
</protein>
<evidence type="ECO:0000313" key="7">
    <source>
        <dbReference type="Proteomes" id="UP000320231"/>
    </source>
</evidence>
<feature type="transmembrane region" description="Helical" evidence="5">
    <location>
        <begin position="21"/>
        <end position="48"/>
    </location>
</feature>
<evidence type="ECO:0000256" key="4">
    <source>
        <dbReference type="ARBA" id="ARBA00023136"/>
    </source>
</evidence>
<reference evidence="6 7" key="1">
    <citation type="journal article" date="2019" name="Microbiol. Resour. Announc.">
        <title>Complete Genome Sequence of Halomonas sulfidaeris Strain Esulfide1 Isolated from a Metal Sulfide Rock at a Depth of 2,200 Meters, Obtained Using Nanopore Sequencing.</title>
        <authorList>
            <person name="Saito M."/>
            <person name="Nishigata A."/>
            <person name="Galipon J."/>
            <person name="Arakawa K."/>
        </authorList>
    </citation>
    <scope>NUCLEOTIDE SEQUENCE [LARGE SCALE GENOMIC DNA]</scope>
    <source>
        <strain evidence="6 7">ATCC BAA-803</strain>
    </source>
</reference>
<feature type="transmembrane region" description="Helical" evidence="5">
    <location>
        <begin position="54"/>
        <end position="76"/>
    </location>
</feature>
<dbReference type="GO" id="GO:0005886">
    <property type="term" value="C:plasma membrane"/>
    <property type="evidence" value="ECO:0007669"/>
    <property type="project" value="UniProtKB-SubCell"/>
</dbReference>
<evidence type="ECO:0000256" key="5">
    <source>
        <dbReference type="SAM" id="Phobius"/>
    </source>
</evidence>
<name>A0A455U483_9GAMM</name>
<dbReference type="SUPFAM" id="SSF90123">
    <property type="entry name" value="ABC transporter transmembrane region"/>
    <property type="match status" value="1"/>
</dbReference>
<comment type="subcellular location">
    <subcellularLocation>
        <location evidence="1">Cell membrane</location>
        <topology evidence="1">Multi-pass membrane protein</topology>
    </subcellularLocation>
</comment>
<keyword evidence="2 5" id="KW-0812">Transmembrane</keyword>
<proteinExistence type="predicted"/>
<dbReference type="EMBL" id="AP019514">
    <property type="protein sequence ID" value="BBI60882.1"/>
    <property type="molecule type" value="Genomic_DNA"/>
</dbReference>
<dbReference type="Proteomes" id="UP000320231">
    <property type="component" value="Chromosome"/>
</dbReference>
<evidence type="ECO:0008006" key="8">
    <source>
        <dbReference type="Google" id="ProtNLM"/>
    </source>
</evidence>
<dbReference type="GO" id="GO:0005524">
    <property type="term" value="F:ATP binding"/>
    <property type="evidence" value="ECO:0007669"/>
    <property type="project" value="InterPro"/>
</dbReference>
<evidence type="ECO:0000256" key="3">
    <source>
        <dbReference type="ARBA" id="ARBA00022989"/>
    </source>
</evidence>
<gene>
    <name evidence="6" type="ORF">HSBAA_21880</name>
</gene>
<organism evidence="6 7">
    <name type="scientific">Vreelandella sulfidaeris</name>
    <dbReference type="NCBI Taxonomy" id="115553"/>
    <lineage>
        <taxon>Bacteria</taxon>
        <taxon>Pseudomonadati</taxon>
        <taxon>Pseudomonadota</taxon>
        <taxon>Gammaproteobacteria</taxon>
        <taxon>Oceanospirillales</taxon>
        <taxon>Halomonadaceae</taxon>
        <taxon>Vreelandella</taxon>
    </lineage>
</organism>
<evidence type="ECO:0000256" key="2">
    <source>
        <dbReference type="ARBA" id="ARBA00022692"/>
    </source>
</evidence>
<dbReference type="InterPro" id="IPR036640">
    <property type="entry name" value="ABC1_TM_sf"/>
</dbReference>
<evidence type="ECO:0000256" key="1">
    <source>
        <dbReference type="ARBA" id="ARBA00004651"/>
    </source>
</evidence>
<dbReference type="AlphaFoldDB" id="A0A455U483"/>
<accession>A0A455U483</accession>
<keyword evidence="3 5" id="KW-1133">Transmembrane helix</keyword>
<dbReference type="KEGG" id="hsr:HSBAA_21880"/>
<evidence type="ECO:0000313" key="6">
    <source>
        <dbReference type="EMBL" id="BBI60882.1"/>
    </source>
</evidence>
<keyword evidence="4 5" id="KW-0472">Membrane</keyword>